<evidence type="ECO:0000256" key="1">
    <source>
        <dbReference type="SAM" id="MobiDB-lite"/>
    </source>
</evidence>
<feature type="compositionally biased region" description="Polar residues" evidence="1">
    <location>
        <begin position="824"/>
        <end position="841"/>
    </location>
</feature>
<reference evidence="2 3" key="1">
    <citation type="submission" date="2014-06" db="EMBL/GenBank/DDBJ databases">
        <authorList>
            <person name="Swart Estienne"/>
        </authorList>
    </citation>
    <scope>NUCLEOTIDE SEQUENCE [LARGE SCALE GENOMIC DNA]</scope>
    <source>
        <strain evidence="2 3">130c</strain>
    </source>
</reference>
<dbReference type="InParanoid" id="A0A078AK29"/>
<feature type="compositionally biased region" description="Polar residues" evidence="1">
    <location>
        <begin position="693"/>
        <end position="702"/>
    </location>
</feature>
<sequence length="968" mass="109089">MLSPQQLSLLNKNKLIEMVYKNYQNQATLVQNQGRPAETGGCVTVLSASSNNETIEENNLSFAVNSQQSKNNNSKNQKFLTKTIGVAPNITNAKKTTSNAKSKNIAKKKLTNTGEKYYSNSKVDRSSGIILQTENGIVSTQGSIGNTQLIFKSFQNNPNQAQSTLSGPVTKKNDKIKQDHLTLMKASSGEQQHQLQNQKFMKSLKQFTQNYFGVQQEKKKKRLTNNKPASSQKKSQLTTRRDKSESFITNTNHDNTQSQLKFGQIMEELERFSLSNQNLNQFNLTEDSIAQSSVMESELEYTDFGNIRASTYKRNAETVQRRQQQYKSEDRKIENGFFSQEYLESRYMNPRVEMELSEFKKEIEGKFQKSDLRDYKFSRGVTSMSYNMQSDITKTSIQKNQSVLENNGKKSTMKAMFQNFMKQSFDNQLYKTKLDTSNNLLTCQDRFDQDFNSLTQLTFDVNQPRIKTNYNGVSKKTSKTVIKDQSQVVGGAIKQNSHIYDKQQKQQKTSSQYKTPKNYSLQLNQVVKKILTDNRGGAGLNDDNITTGFGIVGSSGTGTIANNYADLGTINEPCFYTTYNNNSGKQKNFGSQIEFMTKDCRYNSNNAVDAVQHTRYSRSNSSSRGGTRSKKRDNSKQKDNSTKKRVDSTVPAKNSLINKFFRQSKAMHSPQSRQPKIKTALKDGNQMDVRFSKPTTQNTSAVNSNLSTNRFLHMFNKPFSQQRRQASSSIKTTAKSTQKNSRMPSSSKKPSQQNTSSTNNQAVNISSFQTQGTNVRLPAGRQQYTSQDYLTSSQNVISTSNDQKLNQLLLKNSQIKRSAEGLKQSDNYKNQLSNAATSLKTKSQKQEMKTLMQRSFHHNSNNAQSTYQQPKSQNLKGSIHQSPTQLTGLQKSIQKSTQKIATSNDRIINLGQVNVNSNNSSKAHLNKSSNMKQTSAISKSIALSKICSAERVNTAESHPIRGIQLQLI</sequence>
<proteinExistence type="predicted"/>
<feature type="compositionally biased region" description="Basic and acidic residues" evidence="1">
    <location>
        <begin position="632"/>
        <end position="647"/>
    </location>
</feature>
<feature type="region of interest" description="Disordered" evidence="1">
    <location>
        <begin position="611"/>
        <end position="702"/>
    </location>
</feature>
<feature type="region of interest" description="Disordered" evidence="1">
    <location>
        <begin position="720"/>
        <end position="760"/>
    </location>
</feature>
<dbReference type="EMBL" id="CCKQ01010994">
    <property type="protein sequence ID" value="CDW82529.1"/>
    <property type="molecule type" value="Genomic_DNA"/>
</dbReference>
<feature type="region of interest" description="Disordered" evidence="1">
    <location>
        <begin position="216"/>
        <end position="255"/>
    </location>
</feature>
<feature type="compositionally biased region" description="Low complexity" evidence="1">
    <location>
        <begin position="617"/>
        <end position="626"/>
    </location>
</feature>
<feature type="region of interest" description="Disordered" evidence="1">
    <location>
        <begin position="859"/>
        <end position="893"/>
    </location>
</feature>
<dbReference type="AlphaFoldDB" id="A0A078AK29"/>
<feature type="compositionally biased region" description="Polar residues" evidence="1">
    <location>
        <begin position="246"/>
        <end position="255"/>
    </location>
</feature>
<gene>
    <name evidence="2" type="primary">Contig8033.g8563</name>
    <name evidence="2" type="ORF">STYLEM_11562</name>
</gene>
<feature type="region of interest" description="Disordered" evidence="1">
    <location>
        <begin position="821"/>
        <end position="847"/>
    </location>
</feature>
<feature type="compositionally biased region" description="Polar residues" evidence="1">
    <location>
        <begin position="740"/>
        <end position="760"/>
    </location>
</feature>
<evidence type="ECO:0000313" key="2">
    <source>
        <dbReference type="EMBL" id="CDW82529.1"/>
    </source>
</evidence>
<evidence type="ECO:0000313" key="3">
    <source>
        <dbReference type="Proteomes" id="UP000039865"/>
    </source>
</evidence>
<accession>A0A078AK29</accession>
<organism evidence="2 3">
    <name type="scientific">Stylonychia lemnae</name>
    <name type="common">Ciliate</name>
    <dbReference type="NCBI Taxonomy" id="5949"/>
    <lineage>
        <taxon>Eukaryota</taxon>
        <taxon>Sar</taxon>
        <taxon>Alveolata</taxon>
        <taxon>Ciliophora</taxon>
        <taxon>Intramacronucleata</taxon>
        <taxon>Spirotrichea</taxon>
        <taxon>Stichotrichia</taxon>
        <taxon>Sporadotrichida</taxon>
        <taxon>Oxytrichidae</taxon>
        <taxon>Stylonychinae</taxon>
        <taxon>Stylonychia</taxon>
    </lineage>
</organism>
<keyword evidence="3" id="KW-1185">Reference proteome</keyword>
<name>A0A078AK29_STYLE</name>
<dbReference type="Proteomes" id="UP000039865">
    <property type="component" value="Unassembled WGS sequence"/>
</dbReference>
<feature type="compositionally biased region" description="Low complexity" evidence="1">
    <location>
        <begin position="725"/>
        <end position="739"/>
    </location>
</feature>
<feature type="compositionally biased region" description="Polar residues" evidence="1">
    <location>
        <begin position="225"/>
        <end position="238"/>
    </location>
</feature>
<protein>
    <submittedName>
        <fullName evidence="2">Uncharacterized protein</fullName>
    </submittedName>
</protein>